<evidence type="ECO:0000313" key="1">
    <source>
        <dbReference type="EMBL" id="BAC07159.1"/>
    </source>
</evidence>
<name>Q8LGW2_ORYSJ</name>
<dbReference type="EMBL" id="AP005307">
    <property type="protein sequence ID" value="BAC07159.1"/>
    <property type="molecule type" value="Genomic_DNA"/>
</dbReference>
<organism evidence="1 2">
    <name type="scientific">Oryza sativa subsp. japonica</name>
    <name type="common">Rice</name>
    <dbReference type="NCBI Taxonomy" id="39947"/>
    <lineage>
        <taxon>Eukaryota</taxon>
        <taxon>Viridiplantae</taxon>
        <taxon>Streptophyta</taxon>
        <taxon>Embryophyta</taxon>
        <taxon>Tracheophyta</taxon>
        <taxon>Spermatophyta</taxon>
        <taxon>Magnoliopsida</taxon>
        <taxon>Liliopsida</taxon>
        <taxon>Poales</taxon>
        <taxon>Poaceae</taxon>
        <taxon>BOP clade</taxon>
        <taxon>Oryzoideae</taxon>
        <taxon>Oryzeae</taxon>
        <taxon>Oryzinae</taxon>
        <taxon>Oryza</taxon>
        <taxon>Oryza sativa</taxon>
    </lineage>
</organism>
<reference evidence="2" key="2">
    <citation type="journal article" date="2008" name="Nucleic Acids Res.">
        <title>The rice annotation project database (RAP-DB): 2008 update.</title>
        <authorList>
            <consortium name="The rice annotation project (RAP)"/>
        </authorList>
    </citation>
    <scope>GENOME REANNOTATION</scope>
    <source>
        <strain evidence="2">cv. Nipponbare</strain>
    </source>
</reference>
<gene>
    <name evidence="1" type="primary">P0046D03.110</name>
</gene>
<accession>Q8LGW2</accession>
<dbReference type="Proteomes" id="UP000000763">
    <property type="component" value="Chromosome 7"/>
</dbReference>
<dbReference type="AlphaFoldDB" id="Q8LGW2"/>
<evidence type="ECO:0000313" key="2">
    <source>
        <dbReference type="Proteomes" id="UP000000763"/>
    </source>
</evidence>
<reference evidence="2" key="1">
    <citation type="journal article" date="2005" name="Nature">
        <title>The map-based sequence of the rice genome.</title>
        <authorList>
            <consortium name="International rice genome sequencing project (IRGSP)"/>
            <person name="Matsumoto T."/>
            <person name="Wu J."/>
            <person name="Kanamori H."/>
            <person name="Katayose Y."/>
            <person name="Fujisawa M."/>
            <person name="Namiki N."/>
            <person name="Mizuno H."/>
            <person name="Yamamoto K."/>
            <person name="Antonio B.A."/>
            <person name="Baba T."/>
            <person name="Sakata K."/>
            <person name="Nagamura Y."/>
            <person name="Aoki H."/>
            <person name="Arikawa K."/>
            <person name="Arita K."/>
            <person name="Bito T."/>
            <person name="Chiden Y."/>
            <person name="Fujitsuka N."/>
            <person name="Fukunaka R."/>
            <person name="Hamada M."/>
            <person name="Harada C."/>
            <person name="Hayashi A."/>
            <person name="Hijishita S."/>
            <person name="Honda M."/>
            <person name="Hosokawa S."/>
            <person name="Ichikawa Y."/>
            <person name="Idonuma A."/>
            <person name="Iijima M."/>
            <person name="Ikeda M."/>
            <person name="Ikeno M."/>
            <person name="Ito K."/>
            <person name="Ito S."/>
            <person name="Ito T."/>
            <person name="Ito Y."/>
            <person name="Ito Y."/>
            <person name="Iwabuchi A."/>
            <person name="Kamiya K."/>
            <person name="Karasawa W."/>
            <person name="Kurita K."/>
            <person name="Katagiri S."/>
            <person name="Kikuta A."/>
            <person name="Kobayashi H."/>
            <person name="Kobayashi N."/>
            <person name="Machita K."/>
            <person name="Maehara T."/>
            <person name="Masukawa M."/>
            <person name="Mizubayashi T."/>
            <person name="Mukai Y."/>
            <person name="Nagasaki H."/>
            <person name="Nagata Y."/>
            <person name="Naito S."/>
            <person name="Nakashima M."/>
            <person name="Nakama Y."/>
            <person name="Nakamichi Y."/>
            <person name="Nakamura M."/>
            <person name="Meguro A."/>
            <person name="Negishi M."/>
            <person name="Ohta I."/>
            <person name="Ohta T."/>
            <person name="Okamoto M."/>
            <person name="Ono N."/>
            <person name="Saji S."/>
            <person name="Sakaguchi M."/>
            <person name="Sakai K."/>
            <person name="Shibata M."/>
            <person name="Shimokawa T."/>
            <person name="Song J."/>
            <person name="Takazaki Y."/>
            <person name="Terasawa K."/>
            <person name="Tsugane M."/>
            <person name="Tsuji K."/>
            <person name="Ueda S."/>
            <person name="Waki K."/>
            <person name="Yamagata H."/>
            <person name="Yamamoto M."/>
            <person name="Yamamoto S."/>
            <person name="Yamane H."/>
            <person name="Yoshiki S."/>
            <person name="Yoshihara R."/>
            <person name="Yukawa K."/>
            <person name="Zhong H."/>
            <person name="Yano M."/>
            <person name="Yuan Q."/>
            <person name="Ouyang S."/>
            <person name="Liu J."/>
            <person name="Jones K.M."/>
            <person name="Gansberger K."/>
            <person name="Moffat K."/>
            <person name="Hill J."/>
            <person name="Bera J."/>
            <person name="Fadrosh D."/>
            <person name="Jin S."/>
            <person name="Johri S."/>
            <person name="Kim M."/>
            <person name="Overton L."/>
            <person name="Reardon M."/>
            <person name="Tsitrin T."/>
            <person name="Vuong H."/>
            <person name="Weaver B."/>
            <person name="Ciecko A."/>
            <person name="Tallon L."/>
            <person name="Jackson J."/>
            <person name="Pai G."/>
            <person name="Aken S.V."/>
            <person name="Utterback T."/>
            <person name="Reidmuller S."/>
            <person name="Feldblyum T."/>
            <person name="Hsiao J."/>
            <person name="Zismann V."/>
            <person name="Iobst S."/>
            <person name="de Vazeille A.R."/>
            <person name="Buell C.R."/>
            <person name="Ying K."/>
            <person name="Li Y."/>
            <person name="Lu T."/>
            <person name="Huang Y."/>
            <person name="Zhao Q."/>
            <person name="Feng Q."/>
            <person name="Zhang L."/>
            <person name="Zhu J."/>
            <person name="Weng Q."/>
            <person name="Mu J."/>
            <person name="Lu Y."/>
            <person name="Fan D."/>
            <person name="Liu Y."/>
            <person name="Guan J."/>
            <person name="Zhang Y."/>
            <person name="Yu S."/>
            <person name="Liu X."/>
            <person name="Zhang Y."/>
            <person name="Hong G."/>
            <person name="Han B."/>
            <person name="Choisne N."/>
            <person name="Demange N."/>
            <person name="Orjeda G."/>
            <person name="Samain S."/>
            <person name="Cattolico L."/>
            <person name="Pelletier E."/>
            <person name="Couloux A."/>
            <person name="Segurens B."/>
            <person name="Wincker P."/>
            <person name="D'Hont A."/>
            <person name="Scarpelli C."/>
            <person name="Weissenbach J."/>
            <person name="Salanoubat M."/>
            <person name="Quetier F."/>
            <person name="Yu Y."/>
            <person name="Kim H.R."/>
            <person name="Rambo T."/>
            <person name="Currie J."/>
            <person name="Collura K."/>
            <person name="Luo M."/>
            <person name="Yang T."/>
            <person name="Ammiraju J.S.S."/>
            <person name="Engler F."/>
            <person name="Soderlund C."/>
            <person name="Wing R.A."/>
            <person name="Palmer L.E."/>
            <person name="de la Bastide M."/>
            <person name="Spiegel L."/>
            <person name="Nascimento L."/>
            <person name="Zutavern T."/>
            <person name="O'Shaughnessy A."/>
            <person name="Dike S."/>
            <person name="Dedhia N."/>
            <person name="Preston R."/>
            <person name="Balija V."/>
            <person name="McCombie W.R."/>
            <person name="Chow T."/>
            <person name="Chen H."/>
            <person name="Chung M."/>
            <person name="Chen C."/>
            <person name="Shaw J."/>
            <person name="Wu H."/>
            <person name="Hsiao K."/>
            <person name="Chao Y."/>
            <person name="Chu M."/>
            <person name="Cheng C."/>
            <person name="Hour A."/>
            <person name="Lee P."/>
            <person name="Lin S."/>
            <person name="Lin Y."/>
            <person name="Liou J."/>
            <person name="Liu S."/>
            <person name="Hsing Y."/>
            <person name="Raghuvanshi S."/>
            <person name="Mohanty A."/>
            <person name="Bharti A.K."/>
            <person name="Gaur A."/>
            <person name="Gupta V."/>
            <person name="Kumar D."/>
            <person name="Ravi V."/>
            <person name="Vij S."/>
            <person name="Kapur A."/>
            <person name="Khurana P."/>
            <person name="Khurana P."/>
            <person name="Khurana J.P."/>
            <person name="Tyagi A.K."/>
            <person name="Gaikwad K."/>
            <person name="Singh A."/>
            <person name="Dalal V."/>
            <person name="Srivastava S."/>
            <person name="Dixit A."/>
            <person name="Pal A.K."/>
            <person name="Ghazi I.A."/>
            <person name="Yadav M."/>
            <person name="Pandit A."/>
            <person name="Bhargava A."/>
            <person name="Sureshbabu K."/>
            <person name="Batra K."/>
            <person name="Sharma T.R."/>
            <person name="Mohapatra T."/>
            <person name="Singh N.K."/>
            <person name="Messing J."/>
            <person name="Nelson A.B."/>
            <person name="Fuks G."/>
            <person name="Kavchok S."/>
            <person name="Keizer G."/>
            <person name="Linton E."/>
            <person name="Llaca V."/>
            <person name="Song R."/>
            <person name="Tanyolac B."/>
            <person name="Young S."/>
            <person name="Ho-Il K."/>
            <person name="Hahn J.H."/>
            <person name="Sangsakoo G."/>
            <person name="Vanavichit A."/>
            <person name="de Mattos Luiz.A.T."/>
            <person name="Zimmer P.D."/>
            <person name="Malone G."/>
            <person name="Dellagostin O."/>
            <person name="de Oliveira A.C."/>
            <person name="Bevan M."/>
            <person name="Bancroft I."/>
            <person name="Minx P."/>
            <person name="Cordum H."/>
            <person name="Wilson R."/>
            <person name="Cheng Z."/>
            <person name="Jin W."/>
            <person name="Jiang J."/>
            <person name="Leong S.A."/>
            <person name="Iwama H."/>
            <person name="Gojobori T."/>
            <person name="Itoh T."/>
            <person name="Niimura Y."/>
            <person name="Fujii Y."/>
            <person name="Habara T."/>
            <person name="Sakai H."/>
            <person name="Sato Y."/>
            <person name="Wilson G."/>
            <person name="Kumar K."/>
            <person name="McCouch S."/>
            <person name="Juretic N."/>
            <person name="Hoen D."/>
            <person name="Wright S."/>
            <person name="Bruskiewich R."/>
            <person name="Bureau T."/>
            <person name="Miyao A."/>
            <person name="Hirochika H."/>
            <person name="Nishikawa T."/>
            <person name="Kadowaki K."/>
            <person name="Sugiura M."/>
            <person name="Burr B."/>
            <person name="Sasaki T."/>
        </authorList>
    </citation>
    <scope>NUCLEOTIDE SEQUENCE [LARGE SCALE GENOMIC DNA]</scope>
    <source>
        <strain evidence="2">cv. Nipponbare</strain>
    </source>
</reference>
<protein>
    <submittedName>
        <fullName evidence="1">Uncharacterized protein</fullName>
    </submittedName>
</protein>
<proteinExistence type="predicted"/>
<sequence>MFLKAGEYGISTSTSVSHWNLLLLPLSYGSDIDSKFEWDTDVEVEFPAAPALLSMDARVPLSQPEITQWAFLTCVYYSLSQEARQLNWGISQTSSPSGSFIFN</sequence>